<dbReference type="AlphaFoldDB" id="A0A0F9LKN0"/>
<protein>
    <submittedName>
        <fullName evidence="2">Uncharacterized protein</fullName>
    </submittedName>
</protein>
<reference evidence="2" key="1">
    <citation type="journal article" date="2015" name="Nature">
        <title>Complex archaea that bridge the gap between prokaryotes and eukaryotes.</title>
        <authorList>
            <person name="Spang A."/>
            <person name="Saw J.H."/>
            <person name="Jorgensen S.L."/>
            <person name="Zaremba-Niedzwiedzka K."/>
            <person name="Martijn J."/>
            <person name="Lind A.E."/>
            <person name="van Eijk R."/>
            <person name="Schleper C."/>
            <person name="Guy L."/>
            <person name="Ettema T.J."/>
        </authorList>
    </citation>
    <scope>NUCLEOTIDE SEQUENCE</scope>
</reference>
<feature type="non-terminal residue" evidence="2">
    <location>
        <position position="24"/>
    </location>
</feature>
<feature type="region of interest" description="Disordered" evidence="1">
    <location>
        <begin position="1"/>
        <end position="24"/>
    </location>
</feature>
<sequence>MSHQKKDRPWLIRTYAGHSTAQAS</sequence>
<accession>A0A0F9LKN0</accession>
<proteinExistence type="predicted"/>
<gene>
    <name evidence="2" type="ORF">LCGC14_1186180</name>
</gene>
<organism evidence="2">
    <name type="scientific">marine sediment metagenome</name>
    <dbReference type="NCBI Taxonomy" id="412755"/>
    <lineage>
        <taxon>unclassified sequences</taxon>
        <taxon>metagenomes</taxon>
        <taxon>ecological metagenomes</taxon>
    </lineage>
</organism>
<evidence type="ECO:0000256" key="1">
    <source>
        <dbReference type="SAM" id="MobiDB-lite"/>
    </source>
</evidence>
<evidence type="ECO:0000313" key="2">
    <source>
        <dbReference type="EMBL" id="KKM95634.1"/>
    </source>
</evidence>
<dbReference type="EMBL" id="LAZR01005981">
    <property type="protein sequence ID" value="KKM95634.1"/>
    <property type="molecule type" value="Genomic_DNA"/>
</dbReference>
<name>A0A0F9LKN0_9ZZZZ</name>
<comment type="caution">
    <text evidence="2">The sequence shown here is derived from an EMBL/GenBank/DDBJ whole genome shotgun (WGS) entry which is preliminary data.</text>
</comment>